<evidence type="ECO:0000313" key="8">
    <source>
        <dbReference type="Proteomes" id="UP000288587"/>
    </source>
</evidence>
<comment type="similarity">
    <text evidence="1">Belongs to the CFA/CMAS family.</text>
</comment>
<dbReference type="OrthoDB" id="9782855at2"/>
<keyword evidence="5" id="KW-0443">Lipid metabolism</keyword>
<dbReference type="GO" id="GO:0008168">
    <property type="term" value="F:methyltransferase activity"/>
    <property type="evidence" value="ECO:0007669"/>
    <property type="project" value="UniProtKB-KW"/>
</dbReference>
<name>A0A3S2UZ67_9BURK</name>
<comment type="caution">
    <text evidence="7">The sequence shown here is derived from an EMBL/GenBank/DDBJ whole genome shotgun (WGS) entry which is preliminary data.</text>
</comment>
<proteinExistence type="inferred from homology"/>
<dbReference type="CDD" id="cd02440">
    <property type="entry name" value="AdoMet_MTases"/>
    <property type="match status" value="1"/>
</dbReference>
<keyword evidence="4" id="KW-0949">S-adenosyl-L-methionine</keyword>
<evidence type="ECO:0000256" key="3">
    <source>
        <dbReference type="ARBA" id="ARBA00022679"/>
    </source>
</evidence>
<evidence type="ECO:0000256" key="4">
    <source>
        <dbReference type="ARBA" id="ARBA00022691"/>
    </source>
</evidence>
<dbReference type="InterPro" id="IPR029063">
    <property type="entry name" value="SAM-dependent_MTases_sf"/>
</dbReference>
<dbReference type="Proteomes" id="UP000288587">
    <property type="component" value="Unassembled WGS sequence"/>
</dbReference>
<dbReference type="InterPro" id="IPR003333">
    <property type="entry name" value="CMAS"/>
</dbReference>
<dbReference type="AlphaFoldDB" id="A0A3S2UZ67"/>
<keyword evidence="8" id="KW-1185">Reference proteome</keyword>
<dbReference type="Gene3D" id="3.40.50.150">
    <property type="entry name" value="Vaccinia Virus protein VP39"/>
    <property type="match status" value="1"/>
</dbReference>
<dbReference type="InterPro" id="IPR050723">
    <property type="entry name" value="CFA/CMAS"/>
</dbReference>
<evidence type="ECO:0000256" key="1">
    <source>
        <dbReference type="ARBA" id="ARBA00010815"/>
    </source>
</evidence>
<evidence type="ECO:0000313" key="7">
    <source>
        <dbReference type="EMBL" id="RVT88872.1"/>
    </source>
</evidence>
<dbReference type="EMBL" id="SACM01000001">
    <property type="protein sequence ID" value="RVT88872.1"/>
    <property type="molecule type" value="Genomic_DNA"/>
</dbReference>
<reference evidence="7 8" key="1">
    <citation type="submission" date="2019-01" db="EMBL/GenBank/DDBJ databases">
        <authorList>
            <person name="Chen W.-M."/>
        </authorList>
    </citation>
    <scope>NUCLEOTIDE SEQUENCE [LARGE SCALE GENOMIC DNA]</scope>
    <source>
        <strain evidence="7 8">CCP-18</strain>
    </source>
</reference>
<dbReference type="GO" id="GO:0008610">
    <property type="term" value="P:lipid biosynthetic process"/>
    <property type="evidence" value="ECO:0007669"/>
    <property type="project" value="InterPro"/>
</dbReference>
<feature type="active site" evidence="6">
    <location>
        <position position="389"/>
    </location>
</feature>
<accession>A0A3S2UZ67</accession>
<dbReference type="PANTHER" id="PTHR43667">
    <property type="entry name" value="CYCLOPROPANE-FATTY-ACYL-PHOSPHOLIPID SYNTHASE"/>
    <property type="match status" value="1"/>
</dbReference>
<gene>
    <name evidence="7" type="ORF">EOD73_07865</name>
</gene>
<protein>
    <submittedName>
        <fullName evidence="7">Class I SAM-dependent methyltransferase</fullName>
    </submittedName>
</protein>
<keyword evidence="3 7" id="KW-0808">Transferase</keyword>
<evidence type="ECO:0000256" key="2">
    <source>
        <dbReference type="ARBA" id="ARBA00022603"/>
    </source>
</evidence>
<dbReference type="Pfam" id="PF02353">
    <property type="entry name" value="CMAS"/>
    <property type="match status" value="1"/>
</dbReference>
<organism evidence="7 8">
    <name type="scientific">Inhella crocodyli</name>
    <dbReference type="NCBI Taxonomy" id="2499851"/>
    <lineage>
        <taxon>Bacteria</taxon>
        <taxon>Pseudomonadati</taxon>
        <taxon>Pseudomonadota</taxon>
        <taxon>Betaproteobacteria</taxon>
        <taxon>Burkholderiales</taxon>
        <taxon>Sphaerotilaceae</taxon>
        <taxon>Inhella</taxon>
    </lineage>
</organism>
<keyword evidence="2 7" id="KW-0489">Methyltransferase</keyword>
<dbReference type="PANTHER" id="PTHR43667:SF2">
    <property type="entry name" value="FATTY ACID C-METHYL TRANSFERASE"/>
    <property type="match status" value="1"/>
</dbReference>
<dbReference type="PIRSF" id="PIRSF003085">
    <property type="entry name" value="CMAS"/>
    <property type="match status" value="1"/>
</dbReference>
<dbReference type="RefSeq" id="WP_127682326.1">
    <property type="nucleotide sequence ID" value="NZ_SACM01000001.1"/>
</dbReference>
<dbReference type="SUPFAM" id="SSF53335">
    <property type="entry name" value="S-adenosyl-L-methionine-dependent methyltransferases"/>
    <property type="match status" value="1"/>
</dbReference>
<sequence>MTTTHTLSKPLMAPAGAPRAVRQVFALLQRLKHGSLDLQLPDGSSAHVGQPQDPRAAIRIKDWALAEATLKKGDIGFAESYIQGHWSSPDLAALLTLFLRNRNELESVIYGTWWGALAYRIKHWLNRNTREGSRKNIVAHYDLGNEFYKLWLDPSMNYSSAWFQAGQGMSLTEAQHAKMRRALAELDLQPGQRLLEVGCGWGAIAELATRDLGVHATGLTLSDEQLAYARGRLHAAGLHEHADLRLEDYRDHRAAQPYDALVSIEMFEAVGEQYWPAYFEAVARQLKPGGKACIQSITIRDDLWPRYRQSTDFIQQYIFPGGLLPSPSQFCLAAERAGLEVVQQFAFGADYAETLKRWREAFLRHEPQVREQGFDEKFVRMWEFYLAYCEAAFATGNTDVVQFTLRKP</sequence>
<dbReference type="GO" id="GO:0032259">
    <property type="term" value="P:methylation"/>
    <property type="evidence" value="ECO:0007669"/>
    <property type="project" value="UniProtKB-KW"/>
</dbReference>
<evidence type="ECO:0000256" key="5">
    <source>
        <dbReference type="ARBA" id="ARBA00023098"/>
    </source>
</evidence>
<evidence type="ECO:0000256" key="6">
    <source>
        <dbReference type="PIRSR" id="PIRSR003085-1"/>
    </source>
</evidence>